<protein>
    <submittedName>
        <fullName evidence="2">Uncharacterized protein</fullName>
    </submittedName>
</protein>
<proteinExistence type="predicted"/>
<evidence type="ECO:0000256" key="1">
    <source>
        <dbReference type="SAM" id="MobiDB-lite"/>
    </source>
</evidence>
<feature type="compositionally biased region" description="Basic residues" evidence="1">
    <location>
        <begin position="1"/>
        <end position="17"/>
    </location>
</feature>
<reference evidence="2 3" key="1">
    <citation type="submission" date="2020-04" db="EMBL/GenBank/DDBJ databases">
        <title>Chromosome-level genome assembly of a cyprinid fish Onychostoma macrolepis by integration of Nanopore Sequencing, Bionano and Hi-C technology.</title>
        <authorList>
            <person name="Wang D."/>
        </authorList>
    </citation>
    <scope>NUCLEOTIDE SEQUENCE [LARGE SCALE GENOMIC DNA]</scope>
    <source>
        <strain evidence="2">SWU-2019</strain>
        <tissue evidence="2">Muscle</tissue>
    </source>
</reference>
<organism evidence="2 3">
    <name type="scientific">Onychostoma macrolepis</name>
    <dbReference type="NCBI Taxonomy" id="369639"/>
    <lineage>
        <taxon>Eukaryota</taxon>
        <taxon>Metazoa</taxon>
        <taxon>Chordata</taxon>
        <taxon>Craniata</taxon>
        <taxon>Vertebrata</taxon>
        <taxon>Euteleostomi</taxon>
        <taxon>Actinopterygii</taxon>
        <taxon>Neopterygii</taxon>
        <taxon>Teleostei</taxon>
        <taxon>Ostariophysi</taxon>
        <taxon>Cypriniformes</taxon>
        <taxon>Cyprinidae</taxon>
        <taxon>Acrossocheilinae</taxon>
        <taxon>Onychostoma</taxon>
    </lineage>
</organism>
<feature type="region of interest" description="Disordered" evidence="1">
    <location>
        <begin position="1"/>
        <end position="40"/>
    </location>
</feature>
<dbReference type="AlphaFoldDB" id="A0A7J6CR52"/>
<keyword evidence="3" id="KW-1185">Reference proteome</keyword>
<dbReference type="EMBL" id="JAAMOB010000008">
    <property type="protein sequence ID" value="KAF4109819.1"/>
    <property type="molecule type" value="Genomic_DNA"/>
</dbReference>
<evidence type="ECO:0000313" key="3">
    <source>
        <dbReference type="Proteomes" id="UP000579812"/>
    </source>
</evidence>
<gene>
    <name evidence="2" type="ORF">G5714_009071</name>
</gene>
<feature type="region of interest" description="Disordered" evidence="1">
    <location>
        <begin position="98"/>
        <end position="120"/>
    </location>
</feature>
<evidence type="ECO:0000313" key="2">
    <source>
        <dbReference type="EMBL" id="KAF4109819.1"/>
    </source>
</evidence>
<dbReference type="OrthoDB" id="8955392at2759"/>
<feature type="compositionally biased region" description="Low complexity" evidence="1">
    <location>
        <begin position="277"/>
        <end position="296"/>
    </location>
</feature>
<feature type="region of interest" description="Disordered" evidence="1">
    <location>
        <begin position="277"/>
        <end position="304"/>
    </location>
</feature>
<sequence length="406" mass="42706">MPSKRKKNKRRMRKVQAQRKALEERFASSGKGTPGVRAVPAPVPALVPVAKTSKCPVAVPIPLPVIAPIDVPAEVPPAEPVALEVPVTDAIKDKVVKDAEDLGQPPVEPPAKEPDVTEEGESVVIPVSEVTSSIDELVSIPAESEVQFEDTTPIATETHVVAQPVETVDTVCEDEAELPAEDPVVEVPVPETVTTAETVAAVETVTETVVPEVEPVADAAVEVDGHVVGVVEEPAVEAEAITVENEPAEVRTEVTENVHAEPEPEESPVEAAVPTEALVEPEPEQTQQQPVLLEEPTPSVESTSDPIADEFVVTESVAVDPAVAEEQILETTTDAPEVLSETLSETIPAPEPLPVPVPVAKEIIQTQDAFMPQVETETIKELAVAGGLTVDAINGCLGATEVAIEG</sequence>
<dbReference type="Proteomes" id="UP000579812">
    <property type="component" value="Unassembled WGS sequence"/>
</dbReference>
<accession>A0A7J6CR52</accession>
<name>A0A7J6CR52_9TELE</name>
<comment type="caution">
    <text evidence="2">The sequence shown here is derived from an EMBL/GenBank/DDBJ whole genome shotgun (WGS) entry which is preliminary data.</text>
</comment>